<evidence type="ECO:0000313" key="1">
    <source>
        <dbReference type="EMBL" id="MCP9292475.1"/>
    </source>
</evidence>
<reference evidence="1" key="1">
    <citation type="submission" date="2022-06" db="EMBL/GenBank/DDBJ databases">
        <title>Gracilimonas sp. CAU 1638 isolated from sea sediment.</title>
        <authorList>
            <person name="Kim W."/>
        </authorList>
    </citation>
    <scope>NUCLEOTIDE SEQUENCE</scope>
    <source>
        <strain evidence="1">CAU 1638</strain>
    </source>
</reference>
<protein>
    <submittedName>
        <fullName evidence="1">Uncharacterized protein</fullName>
    </submittedName>
</protein>
<evidence type="ECO:0000313" key="2">
    <source>
        <dbReference type="Proteomes" id="UP001139125"/>
    </source>
</evidence>
<dbReference type="Proteomes" id="UP001139125">
    <property type="component" value="Unassembled WGS sequence"/>
</dbReference>
<gene>
    <name evidence="1" type="ORF">NM125_12885</name>
</gene>
<dbReference type="RefSeq" id="WP_255135362.1">
    <property type="nucleotide sequence ID" value="NZ_JANDBC010000002.1"/>
</dbReference>
<accession>A0A9X2L565</accession>
<proteinExistence type="predicted"/>
<name>A0A9X2L565_9BACT</name>
<organism evidence="1 2">
    <name type="scientific">Gracilimonas sediminicola</name>
    <dbReference type="NCBI Taxonomy" id="2952158"/>
    <lineage>
        <taxon>Bacteria</taxon>
        <taxon>Pseudomonadati</taxon>
        <taxon>Balneolota</taxon>
        <taxon>Balneolia</taxon>
        <taxon>Balneolales</taxon>
        <taxon>Balneolaceae</taxon>
        <taxon>Gracilimonas</taxon>
    </lineage>
</organism>
<sequence length="137" mass="15312">MLNELIKVLCELAANVEALVTNLQKPQGSQPSQARIASSISPVMKQGEQPVRLVNENPHRLGVIIHNNSEGELMIALDSQRISDKFYTFKLRAGETLHFDLRRFGELYKGGFMGLWDEATNPGAESKALVTEIFWIS</sequence>
<dbReference type="EMBL" id="JANDBC010000002">
    <property type="protein sequence ID" value="MCP9292475.1"/>
    <property type="molecule type" value="Genomic_DNA"/>
</dbReference>
<keyword evidence="2" id="KW-1185">Reference proteome</keyword>
<comment type="caution">
    <text evidence="1">The sequence shown here is derived from an EMBL/GenBank/DDBJ whole genome shotgun (WGS) entry which is preliminary data.</text>
</comment>
<dbReference type="AlphaFoldDB" id="A0A9X2L565"/>